<comment type="caution">
    <text evidence="1">The sequence shown here is derived from an EMBL/GenBank/DDBJ whole genome shotgun (WGS) entry which is preliminary data.</text>
</comment>
<keyword evidence="2" id="KW-1185">Reference proteome</keyword>
<dbReference type="AlphaFoldDB" id="A0AAD7A3M5"/>
<protein>
    <submittedName>
        <fullName evidence="1">Uncharacterized protein</fullName>
    </submittedName>
</protein>
<evidence type="ECO:0000313" key="2">
    <source>
        <dbReference type="Proteomes" id="UP001218218"/>
    </source>
</evidence>
<organism evidence="1 2">
    <name type="scientific">Mycena albidolilacea</name>
    <dbReference type="NCBI Taxonomy" id="1033008"/>
    <lineage>
        <taxon>Eukaryota</taxon>
        <taxon>Fungi</taxon>
        <taxon>Dikarya</taxon>
        <taxon>Basidiomycota</taxon>
        <taxon>Agaricomycotina</taxon>
        <taxon>Agaricomycetes</taxon>
        <taxon>Agaricomycetidae</taxon>
        <taxon>Agaricales</taxon>
        <taxon>Marasmiineae</taxon>
        <taxon>Mycenaceae</taxon>
        <taxon>Mycena</taxon>
    </lineage>
</organism>
<dbReference type="Proteomes" id="UP001218218">
    <property type="component" value="Unassembled WGS sequence"/>
</dbReference>
<reference evidence="1" key="1">
    <citation type="submission" date="2023-03" db="EMBL/GenBank/DDBJ databases">
        <title>Massive genome expansion in bonnet fungi (Mycena s.s.) driven by repeated elements and novel gene families across ecological guilds.</title>
        <authorList>
            <consortium name="Lawrence Berkeley National Laboratory"/>
            <person name="Harder C.B."/>
            <person name="Miyauchi S."/>
            <person name="Viragh M."/>
            <person name="Kuo A."/>
            <person name="Thoen E."/>
            <person name="Andreopoulos B."/>
            <person name="Lu D."/>
            <person name="Skrede I."/>
            <person name="Drula E."/>
            <person name="Henrissat B."/>
            <person name="Morin E."/>
            <person name="Kohler A."/>
            <person name="Barry K."/>
            <person name="LaButti K."/>
            <person name="Morin E."/>
            <person name="Salamov A."/>
            <person name="Lipzen A."/>
            <person name="Mereny Z."/>
            <person name="Hegedus B."/>
            <person name="Baldrian P."/>
            <person name="Stursova M."/>
            <person name="Weitz H."/>
            <person name="Taylor A."/>
            <person name="Grigoriev I.V."/>
            <person name="Nagy L.G."/>
            <person name="Martin F."/>
            <person name="Kauserud H."/>
        </authorList>
    </citation>
    <scope>NUCLEOTIDE SEQUENCE</scope>
    <source>
        <strain evidence="1">CBHHK002</strain>
    </source>
</reference>
<accession>A0AAD7A3M5</accession>
<gene>
    <name evidence="1" type="ORF">DFH08DRAFT_865766</name>
</gene>
<sequence>MRALPSSATILCALQPLPSVGPAASTPHRIRWFARHPPETTIAGTAHSSSPDACSSRAAPLAGAAHPLCVQRLLSFPIVPPSHSSLPGTPRPSSAGFRPHLSAPAPQCIPSQVYTTTGVPSARPGRSFSRACHSLPPRSLRRLRCHPTPSLHPPLSRNTTRSLSVVCQSPASPSSSTFLVGF</sequence>
<proteinExistence type="predicted"/>
<name>A0AAD7A3M5_9AGAR</name>
<evidence type="ECO:0000313" key="1">
    <source>
        <dbReference type="EMBL" id="KAJ7348320.1"/>
    </source>
</evidence>
<dbReference type="EMBL" id="JARIHO010000017">
    <property type="protein sequence ID" value="KAJ7348320.1"/>
    <property type="molecule type" value="Genomic_DNA"/>
</dbReference>